<dbReference type="InterPro" id="IPR001766">
    <property type="entry name" value="Fork_head_dom"/>
</dbReference>
<feature type="domain" description="FHA" evidence="8">
    <location>
        <begin position="166"/>
        <end position="220"/>
    </location>
</feature>
<reference evidence="10" key="1">
    <citation type="journal article" date="2007" name="Science">
        <title>Draft genome of the filarial nematode parasite Brugia malayi.</title>
        <authorList>
            <person name="Ghedin E."/>
            <person name="Wang S."/>
            <person name="Spiro D."/>
            <person name="Caler E."/>
            <person name="Zhao Q."/>
            <person name="Crabtree J."/>
            <person name="Allen J.E."/>
            <person name="Delcher A.L."/>
            <person name="Guiliano D.B."/>
            <person name="Miranda-Saavedra D."/>
            <person name="Angiuoli S.V."/>
            <person name="Creasy T."/>
            <person name="Amedeo P."/>
            <person name="Haas B."/>
            <person name="El-Sayed N.M."/>
            <person name="Wortman J.R."/>
            <person name="Feldblyum T."/>
            <person name="Tallon L."/>
            <person name="Schatz M."/>
            <person name="Shumway M."/>
            <person name="Koo H."/>
            <person name="Salzberg S.L."/>
            <person name="Schobel S."/>
            <person name="Pertea M."/>
            <person name="Pop M."/>
            <person name="White O."/>
            <person name="Barton G.J."/>
            <person name="Carlow C.K."/>
            <person name="Crawford M.J."/>
            <person name="Daub J."/>
            <person name="Dimmic M.W."/>
            <person name="Estes C.F."/>
            <person name="Foster J.M."/>
            <person name="Ganatra M."/>
            <person name="Gregory W.F."/>
            <person name="Johnson N.M."/>
            <person name="Jin J."/>
            <person name="Komuniecki R."/>
            <person name="Korf I."/>
            <person name="Kumar S."/>
            <person name="Laney S."/>
            <person name="Li B.W."/>
            <person name="Li W."/>
            <person name="Lindblom T.H."/>
            <person name="Lustigman S."/>
            <person name="Ma D."/>
            <person name="Maina C.V."/>
            <person name="Martin D.M."/>
            <person name="McCarter J.P."/>
            <person name="McReynolds L."/>
            <person name="Mitreva M."/>
            <person name="Nutman T.B."/>
            <person name="Parkinson J."/>
            <person name="Peregrin-Alvarez J.M."/>
            <person name="Poole C."/>
            <person name="Ren Q."/>
            <person name="Saunders L."/>
            <person name="Sluder A.E."/>
            <person name="Smith K."/>
            <person name="Stanke M."/>
            <person name="Unnasch T.R."/>
            <person name="Ware J."/>
            <person name="Wei A.D."/>
            <person name="Weil G."/>
            <person name="Williams D.J."/>
            <person name="Zhang Y."/>
            <person name="Williams S.A."/>
            <person name="Fraser-Liggett C."/>
            <person name="Slatko B."/>
            <person name="Blaxter M.L."/>
            <person name="Scott A.L."/>
        </authorList>
    </citation>
    <scope>NUCLEOTIDE SEQUENCE</scope>
    <source>
        <strain evidence="10">FR3</strain>
    </source>
</reference>
<feature type="compositionally biased region" description="Polar residues" evidence="7">
    <location>
        <begin position="349"/>
        <end position="360"/>
    </location>
</feature>
<feature type="region of interest" description="Disordered" evidence="7">
    <location>
        <begin position="1197"/>
        <end position="1252"/>
    </location>
</feature>
<evidence type="ECO:0000256" key="7">
    <source>
        <dbReference type="SAM" id="MobiDB-lite"/>
    </source>
</evidence>
<dbReference type="Gene3D" id="1.10.10.10">
    <property type="entry name" value="Winged helix-like DNA-binding domain superfamily/Winged helix DNA-binding domain"/>
    <property type="match status" value="1"/>
</dbReference>
<feature type="region of interest" description="Disordered" evidence="7">
    <location>
        <begin position="341"/>
        <end position="366"/>
    </location>
</feature>
<organism evidence="10">
    <name type="scientific">Brugia malayi</name>
    <name type="common">Filarial nematode worm</name>
    <dbReference type="NCBI Taxonomy" id="6279"/>
    <lineage>
        <taxon>Eukaryota</taxon>
        <taxon>Metazoa</taxon>
        <taxon>Ecdysozoa</taxon>
        <taxon>Nematoda</taxon>
        <taxon>Chromadorea</taxon>
        <taxon>Rhabditida</taxon>
        <taxon>Spirurina</taxon>
        <taxon>Spiruromorpha</taxon>
        <taxon>Filarioidea</taxon>
        <taxon>Onchocercidae</taxon>
        <taxon>Brugia</taxon>
    </lineage>
</organism>
<dbReference type="InterPro" id="IPR030456">
    <property type="entry name" value="TF_fork_head_CS_2"/>
</dbReference>
<protein>
    <submittedName>
        <fullName evidence="10">Bm2470</fullName>
    </submittedName>
</protein>
<dbReference type="PRINTS" id="PR00053">
    <property type="entry name" value="FORKHEAD"/>
</dbReference>
<feature type="region of interest" description="Disordered" evidence="7">
    <location>
        <begin position="742"/>
        <end position="765"/>
    </location>
</feature>
<evidence type="ECO:0000256" key="4">
    <source>
        <dbReference type="ARBA" id="ARBA00023163"/>
    </source>
</evidence>
<evidence type="ECO:0000256" key="1">
    <source>
        <dbReference type="ARBA" id="ARBA00004123"/>
    </source>
</evidence>
<dbReference type="EMBL" id="LN854986">
    <property type="protein sequence ID" value="CRZ21848.1"/>
    <property type="molecule type" value="Genomic_DNA"/>
</dbReference>
<dbReference type="PROSITE" id="PS00657">
    <property type="entry name" value="FORK_HEAD_1"/>
    <property type="match status" value="1"/>
</dbReference>
<evidence type="ECO:0000256" key="2">
    <source>
        <dbReference type="ARBA" id="ARBA00023015"/>
    </source>
</evidence>
<evidence type="ECO:0000313" key="10">
    <source>
        <dbReference type="EMBL" id="CRZ21848.1"/>
    </source>
</evidence>
<dbReference type="SUPFAM" id="SSF49879">
    <property type="entry name" value="SMAD/FHA domain"/>
    <property type="match status" value="1"/>
</dbReference>
<dbReference type="AlphaFoldDB" id="A0A0H5RZP0"/>
<feature type="domain" description="Fork-head" evidence="9">
    <location>
        <begin position="373"/>
        <end position="465"/>
    </location>
</feature>
<dbReference type="InterPro" id="IPR000253">
    <property type="entry name" value="FHA_dom"/>
</dbReference>
<evidence type="ECO:0000256" key="3">
    <source>
        <dbReference type="ARBA" id="ARBA00023125"/>
    </source>
</evidence>
<evidence type="ECO:0000259" key="9">
    <source>
        <dbReference type="PROSITE" id="PS50039"/>
    </source>
</evidence>
<feature type="region of interest" description="Disordered" evidence="7">
    <location>
        <begin position="992"/>
        <end position="1011"/>
    </location>
</feature>
<feature type="compositionally biased region" description="Basic residues" evidence="7">
    <location>
        <begin position="746"/>
        <end position="764"/>
    </location>
</feature>
<feature type="compositionally biased region" description="Low complexity" evidence="7">
    <location>
        <begin position="995"/>
        <end position="1011"/>
    </location>
</feature>
<feature type="compositionally biased region" description="Polar residues" evidence="7">
    <location>
        <begin position="1203"/>
        <end position="1214"/>
    </location>
</feature>
<evidence type="ECO:0000256" key="6">
    <source>
        <dbReference type="PROSITE-ProRule" id="PRU00089"/>
    </source>
</evidence>
<comment type="subcellular location">
    <subcellularLocation>
        <location evidence="1 6">Nucleus</location>
    </subcellularLocation>
</comment>
<keyword evidence="4" id="KW-0804">Transcription</keyword>
<dbReference type="PROSITE" id="PS50006">
    <property type="entry name" value="FHA_DOMAIN"/>
    <property type="match status" value="1"/>
</dbReference>
<keyword evidence="3 6" id="KW-0238">DNA-binding</keyword>
<dbReference type="GO" id="GO:0005634">
    <property type="term" value="C:nucleus"/>
    <property type="evidence" value="ECO:0007669"/>
    <property type="project" value="UniProtKB-SubCell"/>
</dbReference>
<sequence>MCVFQHGFFKLKTSGLFCLMTRSNTIDNKLGAVAGVAKEYLTCIAKMSGSNKLEKLSSGNEMCNKALTSTLMLADRTSSTAEAVINSVVNRQHEALKTGKSNIETQVSPIREILEIRRNNLSGELLVLRDIENSPKKVGWIGEPAFHPLALIRGPSGTFAVSKKVVIIGRDSANSITDLVVQESNYVSRCHIILYHTGQQNRWNIKVNGKNGVLINGIMYGQSEQARSIPFSCIFHFPSTHIVILFRGVEPLPGTANSLDCNVQLIGNEIDSAVSLADEYGCISAKCSVSLIFEPRKRGTAFALTESDKTFYLSNKPHMEECTNIPTTEHSELVQIPSGTSAGADVNTGPPTSMSTSHSGRNCKEDYEISDEKPPYSYTQLIVQAILSSPDRQTTLSDIYNYITSRYPWYRKTDKGWRNSIRHNLSLNRYFIKVARSQEGPGKGSFWKIESSALRNIELVYKKRKSKSLKCNKFSNLIMNSGPKSDNIMTCAASEIERIETDSYTADRQFIADAEVCEEMLVSSNGSTNNSSNSNNSSIFFSSDSSSSNGNSNTTISSGSSIISNSNSISCNNTKMNASGRIPSYFAGIDPSTNIQFSPPESLFPLHQPQSCIFPDNNPRLKKDITVFPMQDNKVLTEEVGFEHSAPRSPKNVSGTEFHSCGGTFKVHQSVEDGRSRLQICPSAPEYRSVNINKLPEALSSNTLHLIAPYAQNGTNSLCTTPVQEVLQGQSGVNLMLSSSNELQHHKANRKKAQPHHSNRRRNHTYSSLVEPIISEKMMVTPGHLYIRPEQQRISTSGAQQVVGTKNYVGDAKVVVGSEQGGSFTRLPIVRKYGVDESVKLNAPEMQRLSRDGFMPDMLIQRKRTCTNDITARKQHRVTKKLKEAAEQKKTFGVQLSGAAQTNNESTTWTGNPVPTLPSHITLETATSTNPNFLAQQFQTDNNINGNQVEPNTVENNSALDKLKLAAIFSYAKSELLRNRLFREMLSQLQPNCGTSLNSQTQTSTSTTTQQANNWQATAMQNAELVALYQQLLAKPDMLNTIQSTQPVNAPVTGVTSQNLPNFNPLLSNAASMMIISQLEAAAYIQYQSKIQQMSASSMSLEYLSNYVNYIKVLAGFSVAQSQPQPSDPVAPTNGKQQQYQNVQEAQSRFIFPNYSFPTTFPLNSVLTHNLNLNTNQWLNYYMRLLAIQSSPIGPSTSSTTSLWNPLSTPTLQNAAPAPVPNVQKEPCDLTTQRNGGGGSGDSRERHPNDLEVAEILASIADTPSGYKGN</sequence>
<dbReference type="Pfam" id="PF00498">
    <property type="entry name" value="FHA"/>
    <property type="match status" value="1"/>
</dbReference>
<dbReference type="GO" id="GO:0045893">
    <property type="term" value="P:positive regulation of DNA-templated transcription"/>
    <property type="evidence" value="ECO:0007669"/>
    <property type="project" value="UniProtKB-ARBA"/>
</dbReference>
<dbReference type="InterPro" id="IPR036390">
    <property type="entry name" value="WH_DNA-bd_sf"/>
</dbReference>
<dbReference type="SUPFAM" id="SSF46785">
    <property type="entry name" value="Winged helix' DNA-binding domain"/>
    <property type="match status" value="1"/>
</dbReference>
<dbReference type="SMART" id="SM00240">
    <property type="entry name" value="FHA"/>
    <property type="match status" value="1"/>
</dbReference>
<keyword evidence="2" id="KW-0805">Transcription regulation</keyword>
<reference evidence="10" key="2">
    <citation type="submission" date="2012-12" db="EMBL/GenBank/DDBJ databases">
        <authorList>
            <person name="Gao Y.W."/>
            <person name="Fan S.T."/>
            <person name="Sun H.T."/>
            <person name="Wang Z."/>
            <person name="Gao X.L."/>
            <person name="Li Y.G."/>
            <person name="Wang T.C."/>
            <person name="Zhang K."/>
            <person name="Xu W.W."/>
            <person name="Yu Z.J."/>
            <person name="Xia X.Z."/>
        </authorList>
    </citation>
    <scope>NUCLEOTIDE SEQUENCE</scope>
    <source>
        <strain evidence="10">FR3</strain>
    </source>
</reference>
<evidence type="ECO:0000259" key="8">
    <source>
        <dbReference type="PROSITE" id="PS50006"/>
    </source>
</evidence>
<dbReference type="OMA" id="FPSTHIV"/>
<dbReference type="InterPro" id="IPR018122">
    <property type="entry name" value="TF_fork_head_CS_1"/>
</dbReference>
<dbReference type="GO" id="GO:0043565">
    <property type="term" value="F:sequence-specific DNA binding"/>
    <property type="evidence" value="ECO:0007669"/>
    <property type="project" value="InterPro"/>
</dbReference>
<keyword evidence="5 6" id="KW-0539">Nucleus</keyword>
<dbReference type="FunFam" id="1.10.10.10:FF:000030">
    <property type="entry name" value="Forkhead box protein K2"/>
    <property type="match status" value="1"/>
</dbReference>
<evidence type="ECO:0000256" key="5">
    <source>
        <dbReference type="ARBA" id="ARBA00023242"/>
    </source>
</evidence>
<name>A0A0H5RZP0_BRUMA</name>
<dbReference type="GO" id="GO:0006357">
    <property type="term" value="P:regulation of transcription by RNA polymerase II"/>
    <property type="evidence" value="ECO:0007669"/>
    <property type="project" value="UniProtKB-ARBA"/>
</dbReference>
<accession>A0A0H5RZP0</accession>
<feature type="DNA-binding region" description="Fork-head" evidence="6">
    <location>
        <begin position="373"/>
        <end position="465"/>
    </location>
</feature>
<gene>
    <name evidence="10 11" type="ORF">Bm2470</name>
    <name evidence="10" type="ORF">BM_Bm2470</name>
</gene>
<proteinExistence type="predicted"/>
<dbReference type="Pfam" id="PF00250">
    <property type="entry name" value="Forkhead"/>
    <property type="match status" value="1"/>
</dbReference>
<dbReference type="WormBase" id="Bm2470">
    <property type="protein sequence ID" value="BM43331"/>
    <property type="gene ID" value="WBGene00222731"/>
</dbReference>
<dbReference type="GO" id="GO:0003700">
    <property type="term" value="F:DNA-binding transcription factor activity"/>
    <property type="evidence" value="ECO:0007669"/>
    <property type="project" value="InterPro"/>
</dbReference>
<dbReference type="Gene3D" id="2.60.200.20">
    <property type="match status" value="1"/>
</dbReference>
<dbReference type="PANTHER" id="PTHR45881">
    <property type="entry name" value="CHECKPOINT SUPPRESSOR 1-LIKE, ISOFORM A-RELATED"/>
    <property type="match status" value="1"/>
</dbReference>
<evidence type="ECO:0000313" key="11">
    <source>
        <dbReference type="WormBase" id="Bm2470"/>
    </source>
</evidence>
<dbReference type="PANTHER" id="PTHR45881:SF6">
    <property type="entry name" value="FORK-HEAD DOMAIN-CONTAINING PROTEIN"/>
    <property type="match status" value="1"/>
</dbReference>
<dbReference type="CDD" id="cd20026">
    <property type="entry name" value="FH_FOXK"/>
    <property type="match status" value="1"/>
</dbReference>
<dbReference type="InterPro" id="IPR008984">
    <property type="entry name" value="SMAD_FHA_dom_sf"/>
</dbReference>
<dbReference type="PROSITE" id="PS50039">
    <property type="entry name" value="FORK_HEAD_3"/>
    <property type="match status" value="1"/>
</dbReference>
<dbReference type="SMART" id="SM00339">
    <property type="entry name" value="FH"/>
    <property type="match status" value="1"/>
</dbReference>
<dbReference type="PROSITE" id="PS00658">
    <property type="entry name" value="FORK_HEAD_2"/>
    <property type="match status" value="1"/>
</dbReference>
<dbReference type="InterPro" id="IPR036388">
    <property type="entry name" value="WH-like_DNA-bd_sf"/>
</dbReference>